<feature type="domain" description="Reverse transcriptase" evidence="8">
    <location>
        <begin position="49"/>
        <end position="214"/>
    </location>
</feature>
<organism evidence="9 12">
    <name type="scientific">Thalassospira lucentensis</name>
    <dbReference type="NCBI Taxonomy" id="168935"/>
    <lineage>
        <taxon>Bacteria</taxon>
        <taxon>Pseudomonadati</taxon>
        <taxon>Pseudomonadota</taxon>
        <taxon>Alphaproteobacteria</taxon>
        <taxon>Rhodospirillales</taxon>
        <taxon>Thalassospiraceae</taxon>
        <taxon>Thalassospira</taxon>
    </lineage>
</organism>
<keyword evidence="6" id="KW-0051">Antiviral defense</keyword>
<accession>A0A358HU17</accession>
<dbReference type="SUPFAM" id="SSF56672">
    <property type="entry name" value="DNA/RNA polymerases"/>
    <property type="match status" value="1"/>
</dbReference>
<keyword evidence="4" id="KW-0460">Magnesium</keyword>
<evidence type="ECO:0000256" key="2">
    <source>
        <dbReference type="ARBA" id="ARBA00022695"/>
    </source>
</evidence>
<evidence type="ECO:0000256" key="1">
    <source>
        <dbReference type="ARBA" id="ARBA00022679"/>
    </source>
</evidence>
<dbReference type="GO" id="GO:0003964">
    <property type="term" value="F:RNA-directed DNA polymerase activity"/>
    <property type="evidence" value="ECO:0007669"/>
    <property type="project" value="UniProtKB-KW"/>
</dbReference>
<dbReference type="InterPro" id="IPR043502">
    <property type="entry name" value="DNA/RNA_pol_sf"/>
</dbReference>
<evidence type="ECO:0000313" key="9">
    <source>
        <dbReference type="EMBL" id="HBU98660.1"/>
    </source>
</evidence>
<evidence type="ECO:0000256" key="7">
    <source>
        <dbReference type="ARBA" id="ARBA00034120"/>
    </source>
</evidence>
<dbReference type="EMBL" id="DOOG01000101">
    <property type="protein sequence ID" value="HBU98660.1"/>
    <property type="molecule type" value="Genomic_DNA"/>
</dbReference>
<evidence type="ECO:0000256" key="4">
    <source>
        <dbReference type="ARBA" id="ARBA00022842"/>
    </source>
</evidence>
<dbReference type="Proteomes" id="UP000264753">
    <property type="component" value="Unassembled WGS sequence"/>
</dbReference>
<dbReference type="InterPro" id="IPR000477">
    <property type="entry name" value="RT_dom"/>
</dbReference>
<sequence>MGKSKYKLRDSPFFRLKSKAKLARLLQVSLPALQRLSQLEAGYSKFQKPKKSGGFRDISAPIPPLKSIQRRIASLLNRVAPPDYLFSPVEGRSYVDNASQHIGASSVRLLDIDNFFPSCSISKVIWFFRKRMECSPDVTHILAHIVTLDGALPQGSPCSPILAYFCYIDMWEEVEALVSNAGCKLSVYVDDLTISGDSVPEEMIWELKRTLRRHGHCHAKAKERAKNGRPAEITGVILNGHRLTVPNRQLLKIHETKRNLEKTKSPELSKSLEAQLRGRLAQMRQVKAAN</sequence>
<keyword evidence="5 9" id="KW-0695">RNA-directed DNA polymerase</keyword>
<keyword evidence="1" id="KW-0808">Transferase</keyword>
<evidence type="ECO:0000256" key="6">
    <source>
        <dbReference type="ARBA" id="ARBA00023118"/>
    </source>
</evidence>
<evidence type="ECO:0000313" key="12">
    <source>
        <dbReference type="Proteomes" id="UP000264753"/>
    </source>
</evidence>
<dbReference type="GO" id="GO:0051607">
    <property type="term" value="P:defense response to virus"/>
    <property type="evidence" value="ECO:0007669"/>
    <property type="project" value="UniProtKB-KW"/>
</dbReference>
<dbReference type="EMBL" id="DPOP01000116">
    <property type="protein sequence ID" value="HCW68432.1"/>
    <property type="molecule type" value="Genomic_DNA"/>
</dbReference>
<dbReference type="InterPro" id="IPR000123">
    <property type="entry name" value="Reverse_transcriptase_msDNA"/>
</dbReference>
<keyword evidence="2" id="KW-0548">Nucleotidyltransferase</keyword>
<dbReference type="Proteomes" id="UP000264179">
    <property type="component" value="Unassembled WGS sequence"/>
</dbReference>
<dbReference type="Pfam" id="PF00078">
    <property type="entry name" value="RVT_1"/>
    <property type="match status" value="1"/>
</dbReference>
<proteinExistence type="inferred from homology"/>
<evidence type="ECO:0000313" key="10">
    <source>
        <dbReference type="EMBL" id="HCW68432.1"/>
    </source>
</evidence>
<dbReference type="GO" id="GO:0003723">
    <property type="term" value="F:RNA binding"/>
    <property type="evidence" value="ECO:0007669"/>
    <property type="project" value="InterPro"/>
</dbReference>
<reference evidence="11 12" key="1">
    <citation type="journal article" date="2018" name="Nat. Biotechnol.">
        <title>A standardized bacterial taxonomy based on genome phylogeny substantially revises the tree of life.</title>
        <authorList>
            <person name="Parks D.H."/>
            <person name="Chuvochina M."/>
            <person name="Waite D.W."/>
            <person name="Rinke C."/>
            <person name="Skarshewski A."/>
            <person name="Chaumeil P.A."/>
            <person name="Hugenholtz P."/>
        </authorList>
    </citation>
    <scope>NUCLEOTIDE SEQUENCE [LARGE SCALE GENOMIC DNA]</scope>
    <source>
        <strain evidence="9">UBA8707</strain>
        <strain evidence="10">UBA9881</strain>
    </source>
</reference>
<dbReference type="PRINTS" id="PR00866">
    <property type="entry name" value="RNADNAPOLMS"/>
</dbReference>
<dbReference type="GO" id="GO:0046872">
    <property type="term" value="F:metal ion binding"/>
    <property type="evidence" value="ECO:0007669"/>
    <property type="project" value="UniProtKB-KW"/>
</dbReference>
<evidence type="ECO:0000256" key="5">
    <source>
        <dbReference type="ARBA" id="ARBA00022918"/>
    </source>
</evidence>
<evidence type="ECO:0000256" key="3">
    <source>
        <dbReference type="ARBA" id="ARBA00022723"/>
    </source>
</evidence>
<protein>
    <submittedName>
        <fullName evidence="9">RNA-directed DNA polymerase</fullName>
    </submittedName>
</protein>
<comment type="caution">
    <text evidence="9">The sequence shown here is derived from an EMBL/GenBank/DDBJ whole genome shotgun (WGS) entry which is preliminary data.</text>
</comment>
<comment type="similarity">
    <text evidence="7">Belongs to the bacterial reverse transcriptase family.</text>
</comment>
<dbReference type="CDD" id="cd03487">
    <property type="entry name" value="RT_Bac_retron_II"/>
    <property type="match status" value="1"/>
</dbReference>
<evidence type="ECO:0000259" key="8">
    <source>
        <dbReference type="Pfam" id="PF00078"/>
    </source>
</evidence>
<keyword evidence="3" id="KW-0479">Metal-binding</keyword>
<name>A0A358HU17_9PROT</name>
<gene>
    <name evidence="9" type="ORF">DEF21_12250</name>
    <name evidence="10" type="ORF">DHR80_14780</name>
</gene>
<evidence type="ECO:0000313" key="11">
    <source>
        <dbReference type="Proteomes" id="UP000264179"/>
    </source>
</evidence>
<dbReference type="RefSeq" id="WP_276653512.1">
    <property type="nucleotide sequence ID" value="NZ_DOOG01000101.1"/>
</dbReference>
<dbReference type="AlphaFoldDB" id="A0A358HU17"/>